<dbReference type="InterPro" id="IPR017853">
    <property type="entry name" value="GH"/>
</dbReference>
<keyword evidence="2 8" id="KW-0732">Signal</keyword>
<dbReference type="InterPro" id="IPR001944">
    <property type="entry name" value="Glycoside_Hdrlase_35"/>
</dbReference>
<organism evidence="12">
    <name type="scientific">Timema cristinae</name>
    <name type="common">Walking stick</name>
    <dbReference type="NCBI Taxonomy" id="61476"/>
    <lineage>
        <taxon>Eukaryota</taxon>
        <taxon>Metazoa</taxon>
        <taxon>Ecdysozoa</taxon>
        <taxon>Arthropoda</taxon>
        <taxon>Hexapoda</taxon>
        <taxon>Insecta</taxon>
        <taxon>Pterygota</taxon>
        <taxon>Neoptera</taxon>
        <taxon>Polyneoptera</taxon>
        <taxon>Phasmatodea</taxon>
        <taxon>Timematodea</taxon>
        <taxon>Timematoidea</taxon>
        <taxon>Timematidae</taxon>
        <taxon>Timema</taxon>
    </lineage>
</organism>
<evidence type="ECO:0000256" key="3">
    <source>
        <dbReference type="ARBA" id="ARBA00022801"/>
    </source>
</evidence>
<dbReference type="Pfam" id="PF21317">
    <property type="entry name" value="BetaGal_ABD_1"/>
    <property type="match status" value="1"/>
</dbReference>
<proteinExistence type="inferred from homology"/>
<dbReference type="InterPro" id="IPR019801">
    <property type="entry name" value="Glyco_hydro_35_CS"/>
</dbReference>
<evidence type="ECO:0000256" key="4">
    <source>
        <dbReference type="ARBA" id="ARBA00023180"/>
    </source>
</evidence>
<gene>
    <name evidence="12" type="ORF">TCEB3V08_LOCUS482</name>
</gene>
<dbReference type="SUPFAM" id="SSF51445">
    <property type="entry name" value="(Trans)glycosidases"/>
    <property type="match status" value="1"/>
</dbReference>
<evidence type="ECO:0000256" key="5">
    <source>
        <dbReference type="ARBA" id="ARBA00023295"/>
    </source>
</evidence>
<accession>A0A7R9C9V1</accession>
<comment type="catalytic activity">
    <reaction evidence="6">
        <text>Hydrolysis of terminal non-reducing beta-D-galactose residues in beta-D-galactosides.</text>
        <dbReference type="EC" id="3.2.1.23"/>
    </reaction>
</comment>
<dbReference type="GO" id="GO:0004565">
    <property type="term" value="F:beta-galactosidase activity"/>
    <property type="evidence" value="ECO:0007669"/>
    <property type="project" value="UniProtKB-EC"/>
</dbReference>
<feature type="chain" id="PRO_5030907478" description="Beta-galactosidase" evidence="8">
    <location>
        <begin position="27"/>
        <end position="875"/>
    </location>
</feature>
<dbReference type="Gene3D" id="2.60.120.260">
    <property type="entry name" value="Galactose-binding domain-like"/>
    <property type="match status" value="2"/>
</dbReference>
<name>A0A7R9C9V1_TIMCR</name>
<dbReference type="Pfam" id="PF21467">
    <property type="entry name" value="BetaGal_gal-bd"/>
    <property type="match status" value="1"/>
</dbReference>
<dbReference type="InterPro" id="IPR048913">
    <property type="entry name" value="BetaGal_gal-bd"/>
</dbReference>
<dbReference type="InterPro" id="IPR048912">
    <property type="entry name" value="BetaGal1-like_ABD1"/>
</dbReference>
<dbReference type="Gene3D" id="3.20.20.80">
    <property type="entry name" value="Glycosidases"/>
    <property type="match status" value="1"/>
</dbReference>
<feature type="domain" description="Glycoside hydrolase 35 catalytic" evidence="9">
    <location>
        <begin position="42"/>
        <end position="134"/>
    </location>
</feature>
<dbReference type="AlphaFoldDB" id="A0A7R9C9V1"/>
<evidence type="ECO:0000313" key="12">
    <source>
        <dbReference type="EMBL" id="CAD7392458.1"/>
    </source>
</evidence>
<dbReference type="PANTHER" id="PTHR23421">
    <property type="entry name" value="BETA-GALACTOSIDASE RELATED"/>
    <property type="match status" value="1"/>
</dbReference>
<evidence type="ECO:0000259" key="9">
    <source>
        <dbReference type="Pfam" id="PF01301"/>
    </source>
</evidence>
<dbReference type="EMBL" id="OC316551">
    <property type="protein sequence ID" value="CAD7392458.1"/>
    <property type="molecule type" value="Genomic_DNA"/>
</dbReference>
<sequence length="875" mass="99918">MRSQCLLLSLLPVCVVLWTVAPEVESQTVTSREFRIDYENDQFLLDGEPFRYVSGSLHYFRVPRVYWRDRLRKLRAAGLNAVCTYVEWSQHEPSPGVYNFTGELDIIHFFQLAQEEGLHVILRPGPYICAEREMVNYQAHVQSWLNSLMTLVQPQLYGNGGPIILVQIENEYGSYFACDYDHTSWLRDQFSSYVGTDAVLFTTDGAGDSYLQCGKIDGVFATVDFGSGTNVSAAFHAMRNHQEHGPLVNNEFYPGWLSHWDEAYQTVGTNQITKTLDEILAVNASVNLYMFFGGTNFGFMSGANYGNKYEPQLTSYDYDAPLTEAGDPTGKYFAIREVVGRYLPLPDLALPEITAKGEYGVVSMFPVVSLLEDEVKSGLGTPTVIEKYPLTFEALGQSYGFVLYETMVPSDIGDPSLLDVKTIGDRALVFLDKVLKGVLSRSRNITTLSLITKDNQTLQILVENQGRINYGSRINDTKGLLSNVTLDDSELTQWKMTGFPLSSISWLQEQNTKNLSETLLLPAFYRGEFQLPENNNSTLDTYLDPTGWDKKYHREAIPTHTKILLQGVAFINGYNLGRYWPRAGPQVTLYVPGSFLRPYPETNTIVLLELEGTPNNLQVKFVSEPNLGNTNYSTQKKTNKCDIANQSMVFLQTIIKDENNYLSKTIIMFTSKTYGEEISLMTLLFNNPVFKKFSRQHPCSTDNNITVMQTIHYDLNSLLTAHLKSEIMKETLIFIKSESSTSHGLMYKYVKVDIVFSRCQIKLFLIGTINKYPTFCMQKKNGKWIQERTRRQEIKCLRSRKNRIWNQDEKWSTDKKNKKVFVNTPILAWKYWNKSCCEALNSVMFFLKFGFYCKFICHRSHCELLEEDAIIASKY</sequence>
<evidence type="ECO:0000256" key="7">
    <source>
        <dbReference type="RuleBase" id="RU003679"/>
    </source>
</evidence>
<dbReference type="PROSITE" id="PS01182">
    <property type="entry name" value="GLYCOSYL_HYDROL_F35"/>
    <property type="match status" value="1"/>
</dbReference>
<evidence type="ECO:0000256" key="2">
    <source>
        <dbReference type="ARBA" id="ARBA00022729"/>
    </source>
</evidence>
<feature type="domain" description="Beta-galactosidase 1-like first all-beta" evidence="10">
    <location>
        <begin position="389"/>
        <end position="497"/>
    </location>
</feature>
<comment type="similarity">
    <text evidence="1 7">Belongs to the glycosyl hydrolase 35 family.</text>
</comment>
<dbReference type="InterPro" id="IPR008979">
    <property type="entry name" value="Galactose-bd-like_sf"/>
</dbReference>
<evidence type="ECO:0000259" key="10">
    <source>
        <dbReference type="Pfam" id="PF21317"/>
    </source>
</evidence>
<dbReference type="PRINTS" id="PR00742">
    <property type="entry name" value="GLHYDRLASE35"/>
</dbReference>
<feature type="domain" description="Beta-galactosidase galactose-binding" evidence="11">
    <location>
        <begin position="566"/>
        <end position="598"/>
    </location>
</feature>
<dbReference type="SUPFAM" id="SSF49785">
    <property type="entry name" value="Galactose-binding domain-like"/>
    <property type="match status" value="1"/>
</dbReference>
<protein>
    <recommendedName>
        <fullName evidence="6">Beta-galactosidase</fullName>
        <ecNumber evidence="6">3.2.1.23</ecNumber>
    </recommendedName>
</protein>
<reference evidence="12" key="1">
    <citation type="submission" date="2020-11" db="EMBL/GenBank/DDBJ databases">
        <authorList>
            <person name="Tran Van P."/>
        </authorList>
    </citation>
    <scope>NUCLEOTIDE SEQUENCE</scope>
</reference>
<keyword evidence="5 6" id="KW-0326">Glycosidase</keyword>
<feature type="signal peptide" evidence="8">
    <location>
        <begin position="1"/>
        <end position="26"/>
    </location>
</feature>
<dbReference type="FunFam" id="3.20.20.80:FF:000017">
    <property type="entry name" value="Beta-galactosidase"/>
    <property type="match status" value="1"/>
</dbReference>
<evidence type="ECO:0000259" key="11">
    <source>
        <dbReference type="Pfam" id="PF21467"/>
    </source>
</evidence>
<dbReference type="InterPro" id="IPR031330">
    <property type="entry name" value="Gly_Hdrlase_35_cat"/>
</dbReference>
<dbReference type="GO" id="GO:0005975">
    <property type="term" value="P:carbohydrate metabolic process"/>
    <property type="evidence" value="ECO:0007669"/>
    <property type="project" value="InterPro"/>
</dbReference>
<feature type="domain" description="Glycoside hydrolase 35 catalytic" evidence="9">
    <location>
        <begin position="136"/>
        <end position="340"/>
    </location>
</feature>
<dbReference type="Pfam" id="PF01301">
    <property type="entry name" value="Glyco_hydro_35"/>
    <property type="match status" value="2"/>
</dbReference>
<keyword evidence="3 6" id="KW-0378">Hydrolase</keyword>
<keyword evidence="4" id="KW-0325">Glycoprotein</keyword>
<evidence type="ECO:0000256" key="6">
    <source>
        <dbReference type="RuleBase" id="RU000675"/>
    </source>
</evidence>
<evidence type="ECO:0000256" key="1">
    <source>
        <dbReference type="ARBA" id="ARBA00009809"/>
    </source>
</evidence>
<dbReference type="FunFam" id="2.60.120.260:FF:000021">
    <property type="entry name" value="Beta-galactosidase"/>
    <property type="match status" value="1"/>
</dbReference>
<evidence type="ECO:0000256" key="8">
    <source>
        <dbReference type="SAM" id="SignalP"/>
    </source>
</evidence>
<dbReference type="EC" id="3.2.1.23" evidence="6"/>